<reference evidence="1" key="1">
    <citation type="submission" date="2020-04" db="EMBL/GenBank/DDBJ databases">
        <authorList>
            <person name="Chiriac C."/>
            <person name="Salcher M."/>
            <person name="Ghai R."/>
            <person name="Kavagutti S V."/>
        </authorList>
    </citation>
    <scope>NUCLEOTIDE SEQUENCE</scope>
</reference>
<dbReference type="EMBL" id="LR796706">
    <property type="protein sequence ID" value="CAB4160610.1"/>
    <property type="molecule type" value="Genomic_DNA"/>
</dbReference>
<protein>
    <submittedName>
        <fullName evidence="1">Uncharacterized protein</fullName>
    </submittedName>
</protein>
<evidence type="ECO:0000313" key="1">
    <source>
        <dbReference type="EMBL" id="CAB4160610.1"/>
    </source>
</evidence>
<name>A0A6J5NL78_9CAUD</name>
<gene>
    <name evidence="1" type="ORF">UFOVP728_3</name>
</gene>
<proteinExistence type="predicted"/>
<organism evidence="1">
    <name type="scientific">uncultured Caudovirales phage</name>
    <dbReference type="NCBI Taxonomy" id="2100421"/>
    <lineage>
        <taxon>Viruses</taxon>
        <taxon>Duplodnaviria</taxon>
        <taxon>Heunggongvirae</taxon>
        <taxon>Uroviricota</taxon>
        <taxon>Caudoviricetes</taxon>
        <taxon>Peduoviridae</taxon>
        <taxon>Maltschvirus</taxon>
        <taxon>Maltschvirus maltsch</taxon>
    </lineage>
</organism>
<accession>A0A6J5NL78</accession>
<sequence length="96" mass="10375">MTSKAWDSKVKLSDLVALDGLTSGVWVRAPSIFRLRLTGTGTVTLDARNKLNVVTTSVASFVTTSATNQIEFPYLGDDAYEMRATFPASMTVEVLA</sequence>